<proteinExistence type="predicted"/>
<evidence type="ECO:0000313" key="3">
    <source>
        <dbReference type="Proteomes" id="UP001519331"/>
    </source>
</evidence>
<dbReference type="EMBL" id="JAGINX010000001">
    <property type="protein sequence ID" value="MBP2319094.1"/>
    <property type="molecule type" value="Genomic_DNA"/>
</dbReference>
<keyword evidence="1" id="KW-1133">Transmembrane helix</keyword>
<name>A0ABS4T3Q6_9MICC</name>
<keyword evidence="1" id="KW-0472">Membrane</keyword>
<sequence>MTQVKSATQMKSAAEDKGLSGVAARLKAGRTNGFGIFHPGSWAMMIAGMMMIFSAFLPWVYVTLTQEIVGESFVLRGTDGPGVLTLAVGCLAFAGAFIPRRGLAIGHAAVPGVVVAAIVLLQIWNIIAASLETAWGSFLPGMGLVLAGGGAVILICAALKMYRGWAAPAAKR</sequence>
<feature type="transmembrane region" description="Helical" evidence="1">
    <location>
        <begin position="42"/>
        <end position="61"/>
    </location>
</feature>
<protein>
    <submittedName>
        <fullName evidence="2">Protein-S-isoprenylcysteine O-methyltransferase Ste14</fullName>
    </submittedName>
</protein>
<keyword evidence="3" id="KW-1185">Reference proteome</keyword>
<dbReference type="RefSeq" id="WP_245324208.1">
    <property type="nucleotide sequence ID" value="NZ_JAGINX010000001.1"/>
</dbReference>
<dbReference type="Proteomes" id="UP001519331">
    <property type="component" value="Unassembled WGS sequence"/>
</dbReference>
<feature type="transmembrane region" description="Helical" evidence="1">
    <location>
        <begin position="105"/>
        <end position="127"/>
    </location>
</feature>
<feature type="transmembrane region" description="Helical" evidence="1">
    <location>
        <begin position="81"/>
        <end position="98"/>
    </location>
</feature>
<feature type="transmembrane region" description="Helical" evidence="1">
    <location>
        <begin position="139"/>
        <end position="162"/>
    </location>
</feature>
<gene>
    <name evidence="2" type="ORF">JOF45_002113</name>
</gene>
<comment type="caution">
    <text evidence="2">The sequence shown here is derived from an EMBL/GenBank/DDBJ whole genome shotgun (WGS) entry which is preliminary data.</text>
</comment>
<reference evidence="2 3" key="1">
    <citation type="submission" date="2021-03" db="EMBL/GenBank/DDBJ databases">
        <title>Sequencing the genomes of 1000 actinobacteria strains.</title>
        <authorList>
            <person name="Klenk H.-P."/>
        </authorList>
    </citation>
    <scope>NUCLEOTIDE SEQUENCE [LARGE SCALE GENOMIC DNA]</scope>
    <source>
        <strain evidence="2 3">DSM 12544</strain>
    </source>
</reference>
<accession>A0ABS4T3Q6</accession>
<evidence type="ECO:0000256" key="1">
    <source>
        <dbReference type="SAM" id="Phobius"/>
    </source>
</evidence>
<keyword evidence="1" id="KW-0812">Transmembrane</keyword>
<evidence type="ECO:0000313" key="2">
    <source>
        <dbReference type="EMBL" id="MBP2319094.1"/>
    </source>
</evidence>
<organism evidence="2 3">
    <name type="scientific">Nesterenkonia lacusekhoensis</name>
    <dbReference type="NCBI Taxonomy" id="150832"/>
    <lineage>
        <taxon>Bacteria</taxon>
        <taxon>Bacillati</taxon>
        <taxon>Actinomycetota</taxon>
        <taxon>Actinomycetes</taxon>
        <taxon>Micrococcales</taxon>
        <taxon>Micrococcaceae</taxon>
        <taxon>Nesterenkonia</taxon>
    </lineage>
</organism>